<comment type="caution">
    <text evidence="2">The sequence shown here is derived from an EMBL/GenBank/DDBJ whole genome shotgun (WGS) entry which is preliminary data.</text>
</comment>
<proteinExistence type="predicted"/>
<dbReference type="EMBL" id="WIXP02000009">
    <property type="protein sequence ID" value="KAF6205190.1"/>
    <property type="molecule type" value="Genomic_DNA"/>
</dbReference>
<feature type="region of interest" description="Disordered" evidence="1">
    <location>
        <begin position="453"/>
        <end position="510"/>
    </location>
</feature>
<reference evidence="2" key="1">
    <citation type="journal article" date="2021" name="Mol. Ecol. Resour.">
        <title>Apolygus lucorum genome provides insights into omnivorousness and mesophyll feeding.</title>
        <authorList>
            <person name="Liu Y."/>
            <person name="Liu H."/>
            <person name="Wang H."/>
            <person name="Huang T."/>
            <person name="Liu B."/>
            <person name="Yang B."/>
            <person name="Yin L."/>
            <person name="Li B."/>
            <person name="Zhang Y."/>
            <person name="Zhang S."/>
            <person name="Jiang F."/>
            <person name="Zhang X."/>
            <person name="Ren Y."/>
            <person name="Wang B."/>
            <person name="Wang S."/>
            <person name="Lu Y."/>
            <person name="Wu K."/>
            <person name="Fan W."/>
            <person name="Wang G."/>
        </authorList>
    </citation>
    <scope>NUCLEOTIDE SEQUENCE</scope>
    <source>
        <strain evidence="2">12Hb</strain>
    </source>
</reference>
<feature type="compositionally biased region" description="Polar residues" evidence="1">
    <location>
        <begin position="291"/>
        <end position="300"/>
    </location>
</feature>
<dbReference type="AlphaFoldDB" id="A0A6A4JJ78"/>
<evidence type="ECO:0000256" key="1">
    <source>
        <dbReference type="SAM" id="MobiDB-lite"/>
    </source>
</evidence>
<feature type="region of interest" description="Disordered" evidence="1">
    <location>
        <begin position="283"/>
        <end position="303"/>
    </location>
</feature>
<evidence type="ECO:0000313" key="3">
    <source>
        <dbReference type="Proteomes" id="UP000466442"/>
    </source>
</evidence>
<name>A0A6A4JJ78_APOLU</name>
<sequence>MRGYHTTSRKSYPVKTHRKLIRSVRGKFRYKYKSASERTNSISVTLKDLGDIDVKELNTIPSSIVDEEVLSWIDVPDLNAESATCPNPLLQVNSGKFCPMCTADLVKICGNDTPSSLTCSHMEQNEDEVLAKARSFFEKNMIHLWNTLGENMPVGEGKGLQQIMTNKDKNEIVKSKKEGNRKLFSRGVPPENEITCSMSKLSMQAYLCTSESTISAVISEAVQTPPSLFVWSSSSDEKLFGQSAEGGKLKLLCGELLLQLCKATAGKSVKRQAADHAESTLNANFPEGNKMVQTSTSTPDGNVDGHETAVTQQLPDWLKEITGVKSQPGVHQKYDFASQGEAVKLKTPSKSFKPLLCTKLSVPWRGRKHSTQQHALYLKTQPKMNYPDYNCTLTNSVSSLVGLNSFKSELPDKEPTKMDVVAPERNDMKPKKDMTKKKNKEFKESDVCPKCKISMRSDHHNNPINIKTKQNKGRRGKGRSVKRNRRISKDRHAKRRISSTTHRGAKQKASDTKYFIKSFFTGTSSETTPKTKSNEKTSRNLLLKPNARRKKSTFTLPHSVTMGQAGFNYTKKRPDEEIDIRQLQGKAKSKNDVETLMNKELKMISKHVKAHEKHNIHTTNAPLFHTCFKNMLSHELKNKGGHAKKPAIVQKECFHPRKVRGNVAGAPQKIEKRKFNDSLFSCLIPRVFK</sequence>
<dbReference type="Proteomes" id="UP000466442">
    <property type="component" value="Linkage Group LG9"/>
</dbReference>
<protein>
    <submittedName>
        <fullName evidence="2">Uncharacterized protein</fullName>
    </submittedName>
</protein>
<accession>A0A6A4JJ78</accession>
<keyword evidence="3" id="KW-1185">Reference proteome</keyword>
<gene>
    <name evidence="2" type="ORF">GE061_019357</name>
</gene>
<feature type="compositionally biased region" description="Basic residues" evidence="1">
    <location>
        <begin position="469"/>
        <end position="497"/>
    </location>
</feature>
<organism evidence="2 3">
    <name type="scientific">Apolygus lucorum</name>
    <name type="common">Small green plant bug</name>
    <name type="synonym">Lygocoris lucorum</name>
    <dbReference type="NCBI Taxonomy" id="248454"/>
    <lineage>
        <taxon>Eukaryota</taxon>
        <taxon>Metazoa</taxon>
        <taxon>Ecdysozoa</taxon>
        <taxon>Arthropoda</taxon>
        <taxon>Hexapoda</taxon>
        <taxon>Insecta</taxon>
        <taxon>Pterygota</taxon>
        <taxon>Neoptera</taxon>
        <taxon>Paraneoptera</taxon>
        <taxon>Hemiptera</taxon>
        <taxon>Heteroptera</taxon>
        <taxon>Panheteroptera</taxon>
        <taxon>Cimicomorpha</taxon>
        <taxon>Miridae</taxon>
        <taxon>Mirini</taxon>
        <taxon>Apolygus</taxon>
    </lineage>
</organism>
<evidence type="ECO:0000313" key="2">
    <source>
        <dbReference type="EMBL" id="KAF6205190.1"/>
    </source>
</evidence>